<feature type="compositionally biased region" description="Basic and acidic residues" evidence="1">
    <location>
        <begin position="40"/>
        <end position="49"/>
    </location>
</feature>
<feature type="compositionally biased region" description="Basic residues" evidence="1">
    <location>
        <begin position="348"/>
        <end position="357"/>
    </location>
</feature>
<dbReference type="AlphaFoldDB" id="A0A6J4SK61"/>
<feature type="compositionally biased region" description="Low complexity" evidence="1">
    <location>
        <begin position="316"/>
        <end position="334"/>
    </location>
</feature>
<feature type="compositionally biased region" description="Low complexity" evidence="1">
    <location>
        <begin position="387"/>
        <end position="404"/>
    </location>
</feature>
<feature type="compositionally biased region" description="Low complexity" evidence="1">
    <location>
        <begin position="161"/>
        <end position="170"/>
    </location>
</feature>
<dbReference type="EMBL" id="CADCVW010000055">
    <property type="protein sequence ID" value="CAA9501353.1"/>
    <property type="molecule type" value="Genomic_DNA"/>
</dbReference>
<accession>A0A6J4SK61</accession>
<feature type="compositionally biased region" description="Low complexity" evidence="1">
    <location>
        <begin position="250"/>
        <end position="263"/>
    </location>
</feature>
<feature type="non-terminal residue" evidence="2">
    <location>
        <position position="414"/>
    </location>
</feature>
<proteinExistence type="predicted"/>
<feature type="compositionally biased region" description="Basic residues" evidence="1">
    <location>
        <begin position="94"/>
        <end position="108"/>
    </location>
</feature>
<feature type="region of interest" description="Disordered" evidence="1">
    <location>
        <begin position="161"/>
        <end position="414"/>
    </location>
</feature>
<gene>
    <name evidence="2" type="ORF">AVDCRST_MAG39-1335</name>
</gene>
<feature type="region of interest" description="Disordered" evidence="1">
    <location>
        <begin position="1"/>
        <end position="117"/>
    </location>
</feature>
<sequence length="414" mass="43054">ARADRAGSARSGGGLVPRLPTRGLRVHPEPGAAVPHRRLRDADHGDARYLRHGAGRRADVLRRGGGPLHPGGRDPADRADPAAGHWQRDDTGPRRARAPQTHVRRRHGAGLGRSDRRRVRKTLARGGAVLARAGDQLVRSRIGGAARRGVRLGGRPARLVGGAAARAAAGDDGGRRGLARLAEPARAPRPPTDQAVDEARGGAVPRRPAHAGGEHRAPLRAVPRRGQRAAPRPRRCEGADQHHPPSGGDRALPVLRRARAAPPSGLARAATGRQPGRLELRAGGPPLLPVHPDDRRAGAGALHVARPPLRGGRLGAVRPVGHAARPAAVGGARPLRSRPLPGLAERRVRSRQPRRGRRADQSSLPGRGRHHRAHRARGAAAGGVGLPSAGAGPDGAAGSHPGDATQRVPHGGGL</sequence>
<evidence type="ECO:0000256" key="1">
    <source>
        <dbReference type="SAM" id="MobiDB-lite"/>
    </source>
</evidence>
<feature type="compositionally biased region" description="Basic residues" evidence="1">
    <location>
        <begin position="222"/>
        <end position="233"/>
    </location>
</feature>
<protein>
    <submittedName>
        <fullName evidence="2">Uncharacterized protein</fullName>
    </submittedName>
</protein>
<feature type="compositionally biased region" description="Basic and acidic residues" evidence="1">
    <location>
        <begin position="71"/>
        <end position="93"/>
    </location>
</feature>
<feature type="compositionally biased region" description="Basic residues" evidence="1">
    <location>
        <begin position="367"/>
        <end position="377"/>
    </location>
</feature>
<evidence type="ECO:0000313" key="2">
    <source>
        <dbReference type="EMBL" id="CAA9501353.1"/>
    </source>
</evidence>
<feature type="non-terminal residue" evidence="2">
    <location>
        <position position="1"/>
    </location>
</feature>
<name>A0A6J4SK61_9SPHN</name>
<feature type="compositionally biased region" description="Basic and acidic residues" evidence="1">
    <location>
        <begin position="234"/>
        <end position="243"/>
    </location>
</feature>
<reference evidence="2" key="1">
    <citation type="submission" date="2020-02" db="EMBL/GenBank/DDBJ databases">
        <authorList>
            <person name="Meier V. D."/>
        </authorList>
    </citation>
    <scope>NUCLEOTIDE SEQUENCE</scope>
    <source>
        <strain evidence="2">AVDCRST_MAG39</strain>
    </source>
</reference>
<organism evidence="2">
    <name type="scientific">uncultured Sphingomonadaceae bacterium</name>
    <dbReference type="NCBI Taxonomy" id="169976"/>
    <lineage>
        <taxon>Bacteria</taxon>
        <taxon>Pseudomonadati</taxon>
        <taxon>Pseudomonadota</taxon>
        <taxon>Alphaproteobacteria</taxon>
        <taxon>Sphingomonadales</taxon>
        <taxon>Sphingomonadaceae</taxon>
        <taxon>environmental samples</taxon>
    </lineage>
</organism>